<evidence type="ECO:0000313" key="1">
    <source>
        <dbReference type="EMBL" id="OMO68533.1"/>
    </source>
</evidence>
<name>A0A1R3HE36_9ROSI</name>
<dbReference type="AlphaFoldDB" id="A0A1R3HE36"/>
<evidence type="ECO:0000313" key="2">
    <source>
        <dbReference type="Proteomes" id="UP000187203"/>
    </source>
</evidence>
<proteinExistence type="predicted"/>
<dbReference type="Proteomes" id="UP000187203">
    <property type="component" value="Unassembled WGS sequence"/>
</dbReference>
<accession>A0A1R3HE36</accession>
<dbReference type="EMBL" id="AWUE01020379">
    <property type="protein sequence ID" value="OMO68533.1"/>
    <property type="molecule type" value="Genomic_DNA"/>
</dbReference>
<reference evidence="2" key="1">
    <citation type="submission" date="2013-09" db="EMBL/GenBank/DDBJ databases">
        <title>Corchorus olitorius genome sequencing.</title>
        <authorList>
            <person name="Alam M."/>
            <person name="Haque M.S."/>
            <person name="Islam M.S."/>
            <person name="Emdad E.M."/>
            <person name="Islam M.M."/>
            <person name="Ahmed B."/>
            <person name="Halim A."/>
            <person name="Hossen Q.M.M."/>
            <person name="Hossain M.Z."/>
            <person name="Ahmed R."/>
            <person name="Khan M.M."/>
            <person name="Islam R."/>
            <person name="Rashid M.M."/>
            <person name="Khan S.A."/>
            <person name="Rahman M.S."/>
            <person name="Alam M."/>
            <person name="Yahiya A.S."/>
            <person name="Khan M.S."/>
            <person name="Azam M.S."/>
            <person name="Haque T."/>
            <person name="Lashkar M.Z.H."/>
            <person name="Akhand A.I."/>
            <person name="Morshed G."/>
            <person name="Roy S."/>
            <person name="Uddin K.S."/>
            <person name="Rabeya T."/>
            <person name="Hossain A.S."/>
            <person name="Chowdhury A."/>
            <person name="Snigdha A.R."/>
            <person name="Mortoza M.S."/>
            <person name="Matin S.A."/>
            <person name="Hoque S.M.E."/>
            <person name="Islam M.K."/>
            <person name="Roy D.K."/>
            <person name="Haider R."/>
            <person name="Moosa M.M."/>
            <person name="Elias S.M."/>
            <person name="Hasan A.M."/>
            <person name="Jahan S."/>
            <person name="Shafiuddin M."/>
            <person name="Mahmood N."/>
            <person name="Shommy N.S."/>
        </authorList>
    </citation>
    <scope>NUCLEOTIDE SEQUENCE [LARGE SCALE GENOMIC DNA]</scope>
    <source>
        <strain evidence="2">cv. O-4</strain>
    </source>
</reference>
<organism evidence="1 2">
    <name type="scientific">Corchorus olitorius</name>
    <dbReference type="NCBI Taxonomy" id="93759"/>
    <lineage>
        <taxon>Eukaryota</taxon>
        <taxon>Viridiplantae</taxon>
        <taxon>Streptophyta</taxon>
        <taxon>Embryophyta</taxon>
        <taxon>Tracheophyta</taxon>
        <taxon>Spermatophyta</taxon>
        <taxon>Magnoliopsida</taxon>
        <taxon>eudicotyledons</taxon>
        <taxon>Gunneridae</taxon>
        <taxon>Pentapetalae</taxon>
        <taxon>rosids</taxon>
        <taxon>malvids</taxon>
        <taxon>Malvales</taxon>
        <taxon>Malvaceae</taxon>
        <taxon>Grewioideae</taxon>
        <taxon>Apeibeae</taxon>
        <taxon>Corchorus</taxon>
    </lineage>
</organism>
<sequence length="43" mass="5139">MNEHQRKHVDEFVNRESMALRFETRDQRLGNAKLNYGIDPGHQ</sequence>
<comment type="caution">
    <text evidence="1">The sequence shown here is derived from an EMBL/GenBank/DDBJ whole genome shotgun (WGS) entry which is preliminary data.</text>
</comment>
<keyword evidence="2" id="KW-1185">Reference proteome</keyword>
<protein>
    <submittedName>
        <fullName evidence="1">Uncharacterized protein</fullName>
    </submittedName>
</protein>
<gene>
    <name evidence="1" type="ORF">COLO4_29600</name>
</gene>